<dbReference type="PANTHER" id="PTHR30069">
    <property type="entry name" value="TONB-DEPENDENT OUTER MEMBRANE RECEPTOR"/>
    <property type="match status" value="1"/>
</dbReference>
<reference evidence="12 13" key="1">
    <citation type="submission" date="2018-02" db="EMBL/GenBank/DDBJ databases">
        <title>Insights into the biology of acidophilic members of the Acidiferrobacteraceae family derived from comparative genomic analyses.</title>
        <authorList>
            <person name="Issotta F."/>
            <person name="Thyssen C."/>
            <person name="Mena C."/>
            <person name="Moya A."/>
            <person name="Bellenberg S."/>
            <person name="Sproer C."/>
            <person name="Covarrubias P.C."/>
            <person name="Sand W."/>
            <person name="Quatrini R."/>
            <person name="Vera M."/>
        </authorList>
    </citation>
    <scope>NUCLEOTIDE SEQUENCE [LARGE SCALE GENOMIC DNA]</scope>
    <source>
        <strain evidence="13">m-1</strain>
    </source>
</reference>
<feature type="domain" description="TonB-dependent receptor-like beta-barrel" evidence="11">
    <location>
        <begin position="56"/>
        <end position="389"/>
    </location>
</feature>
<keyword evidence="10" id="KW-0998">Cell outer membrane</keyword>
<organism evidence="12 13">
    <name type="scientific">Acidiferrobacter thiooxydans</name>
    <dbReference type="NCBI Taxonomy" id="163359"/>
    <lineage>
        <taxon>Bacteria</taxon>
        <taxon>Pseudomonadati</taxon>
        <taxon>Pseudomonadota</taxon>
        <taxon>Gammaproteobacteria</taxon>
        <taxon>Acidiferrobacterales</taxon>
        <taxon>Acidiferrobacteraceae</taxon>
        <taxon>Acidiferrobacter</taxon>
    </lineage>
</organism>
<dbReference type="GO" id="GO:0009279">
    <property type="term" value="C:cell outer membrane"/>
    <property type="evidence" value="ECO:0007669"/>
    <property type="project" value="UniProtKB-SubCell"/>
</dbReference>
<evidence type="ECO:0000256" key="5">
    <source>
        <dbReference type="ARBA" id="ARBA00022692"/>
    </source>
</evidence>
<dbReference type="InterPro" id="IPR036942">
    <property type="entry name" value="Beta-barrel_TonB_sf"/>
</dbReference>
<keyword evidence="7" id="KW-0798">TonB box</keyword>
<proteinExistence type="inferred from homology"/>
<comment type="similarity">
    <text evidence="2">Belongs to the TonB-dependent receptor family. Hemoglobin/haptoglobin binding protein subfamily.</text>
</comment>
<evidence type="ECO:0000256" key="10">
    <source>
        <dbReference type="ARBA" id="ARBA00023237"/>
    </source>
</evidence>
<sequence length="432" mass="46536">MVPPWPQGPLACGQLQLQWRAAGDCEFGVLQPAVRHLWEPSGVRLDAAHESRGVRGSWINQTYSTPYTGYNETYGTSPANPLQYNNDTLANTYLTGFVQDAITPIKALTITPGIAGVDFQTQFFNNGASYTPPGAVNQTIAPSDSKVFTRAEPSLGARFLIAPHWSVYGNAAETYQNPGDNAFGAYSGSNVIDLATLKPVKSVDYELGTRLLIRRAGLLRHFVMNADIYRDTLSNETLTTYISTGGGFATTQFAQASATYKGLNVSAQDSPTWHWHVFGTASLTRAHFDSYVPGGSTTNYAGYPISYSPDVTASLGVNYRVAFGRYLVSPGVSDQYTGTQYMFSNLVNAPTNNVQMASYNIVNTQVAIKAGTGIAGLSAVTLTVGVTNLFNKRYDPIQYITSGGYFGGNSAGAVLADPGAPRQYFVNLNARF</sequence>
<dbReference type="Gene3D" id="2.40.170.20">
    <property type="entry name" value="TonB-dependent receptor, beta-barrel domain"/>
    <property type="match status" value="1"/>
</dbReference>
<name>A0A368HDF6_9GAMM</name>
<dbReference type="InterPro" id="IPR000531">
    <property type="entry name" value="Beta-barrel_TonB"/>
</dbReference>
<keyword evidence="9" id="KW-0675">Receptor</keyword>
<evidence type="ECO:0000313" key="13">
    <source>
        <dbReference type="Proteomes" id="UP000253250"/>
    </source>
</evidence>
<evidence type="ECO:0000256" key="9">
    <source>
        <dbReference type="ARBA" id="ARBA00023170"/>
    </source>
</evidence>
<dbReference type="GO" id="GO:0044718">
    <property type="term" value="P:siderophore transmembrane transport"/>
    <property type="evidence" value="ECO:0007669"/>
    <property type="project" value="TreeGrafter"/>
</dbReference>
<protein>
    <recommendedName>
        <fullName evidence="11">TonB-dependent receptor-like beta-barrel domain-containing protein</fullName>
    </recommendedName>
</protein>
<evidence type="ECO:0000256" key="8">
    <source>
        <dbReference type="ARBA" id="ARBA00023136"/>
    </source>
</evidence>
<dbReference type="OrthoDB" id="15609at2"/>
<comment type="subcellular location">
    <subcellularLocation>
        <location evidence="1">Cell outer membrane</location>
        <topology evidence="1">Multi-pass membrane protein</topology>
    </subcellularLocation>
</comment>
<comment type="caution">
    <text evidence="12">The sequence shown here is derived from an EMBL/GenBank/DDBJ whole genome shotgun (WGS) entry which is preliminary data.</text>
</comment>
<keyword evidence="6" id="KW-0732">Signal</keyword>
<evidence type="ECO:0000256" key="3">
    <source>
        <dbReference type="ARBA" id="ARBA00022448"/>
    </source>
</evidence>
<keyword evidence="5" id="KW-0812">Transmembrane</keyword>
<dbReference type="Proteomes" id="UP000253250">
    <property type="component" value="Unassembled WGS sequence"/>
</dbReference>
<evidence type="ECO:0000256" key="4">
    <source>
        <dbReference type="ARBA" id="ARBA00022452"/>
    </source>
</evidence>
<dbReference type="PANTHER" id="PTHR30069:SF29">
    <property type="entry name" value="HEMOGLOBIN AND HEMOGLOBIN-HAPTOGLOBIN-BINDING PROTEIN 1-RELATED"/>
    <property type="match status" value="1"/>
</dbReference>
<evidence type="ECO:0000313" key="12">
    <source>
        <dbReference type="EMBL" id="RCN56475.1"/>
    </source>
</evidence>
<dbReference type="InterPro" id="IPR039426">
    <property type="entry name" value="TonB-dep_rcpt-like"/>
</dbReference>
<keyword evidence="4" id="KW-1134">Transmembrane beta strand</keyword>
<dbReference type="GO" id="GO:0015344">
    <property type="term" value="F:siderophore uptake transmembrane transporter activity"/>
    <property type="evidence" value="ECO:0007669"/>
    <property type="project" value="TreeGrafter"/>
</dbReference>
<dbReference type="PROSITE" id="PS01156">
    <property type="entry name" value="TONB_DEPENDENT_REC_2"/>
    <property type="match status" value="1"/>
</dbReference>
<dbReference type="EMBL" id="PSYR01000002">
    <property type="protein sequence ID" value="RCN56475.1"/>
    <property type="molecule type" value="Genomic_DNA"/>
</dbReference>
<keyword evidence="3" id="KW-0813">Transport</keyword>
<dbReference type="AlphaFoldDB" id="A0A368HDF6"/>
<evidence type="ECO:0000256" key="2">
    <source>
        <dbReference type="ARBA" id="ARBA00008143"/>
    </source>
</evidence>
<evidence type="ECO:0000256" key="1">
    <source>
        <dbReference type="ARBA" id="ARBA00004571"/>
    </source>
</evidence>
<dbReference type="SUPFAM" id="SSF56935">
    <property type="entry name" value="Porins"/>
    <property type="match status" value="1"/>
</dbReference>
<keyword evidence="13" id="KW-1185">Reference proteome</keyword>
<dbReference type="Pfam" id="PF00593">
    <property type="entry name" value="TonB_dep_Rec_b-barrel"/>
    <property type="match status" value="1"/>
</dbReference>
<evidence type="ECO:0000259" key="11">
    <source>
        <dbReference type="Pfam" id="PF00593"/>
    </source>
</evidence>
<gene>
    <name evidence="12" type="ORF">C4900_11765</name>
</gene>
<evidence type="ECO:0000256" key="6">
    <source>
        <dbReference type="ARBA" id="ARBA00022729"/>
    </source>
</evidence>
<accession>A0A368HDF6</accession>
<keyword evidence="8" id="KW-0472">Membrane</keyword>
<evidence type="ECO:0000256" key="7">
    <source>
        <dbReference type="ARBA" id="ARBA00023077"/>
    </source>
</evidence>
<dbReference type="InterPro" id="IPR010917">
    <property type="entry name" value="TonB_rcpt_CS"/>
</dbReference>